<feature type="compositionally biased region" description="Basic residues" evidence="1">
    <location>
        <begin position="109"/>
        <end position="120"/>
    </location>
</feature>
<comment type="caution">
    <text evidence="2">The sequence shown here is derived from an EMBL/GenBank/DDBJ whole genome shotgun (WGS) entry which is preliminary data.</text>
</comment>
<accession>A0A8H4V8C9</accession>
<evidence type="ECO:0000313" key="3">
    <source>
        <dbReference type="Proteomes" id="UP000557566"/>
    </source>
</evidence>
<feature type="compositionally biased region" description="Polar residues" evidence="1">
    <location>
        <begin position="59"/>
        <end position="68"/>
    </location>
</feature>
<dbReference type="Proteomes" id="UP000557566">
    <property type="component" value="Unassembled WGS sequence"/>
</dbReference>
<keyword evidence="3" id="KW-1185">Reference proteome</keyword>
<reference evidence="2 3" key="1">
    <citation type="journal article" date="2020" name="Genome Biol. Evol.">
        <title>A new high-quality draft genome assembly of the Chinese cordyceps Ophiocordyceps sinensis.</title>
        <authorList>
            <person name="Shu R."/>
            <person name="Zhang J."/>
            <person name="Meng Q."/>
            <person name="Zhang H."/>
            <person name="Zhou G."/>
            <person name="Li M."/>
            <person name="Wu P."/>
            <person name="Zhao Y."/>
            <person name="Chen C."/>
            <person name="Qin Q."/>
        </authorList>
    </citation>
    <scope>NUCLEOTIDE SEQUENCE [LARGE SCALE GENOMIC DNA]</scope>
    <source>
        <strain evidence="2 3">IOZ07</strain>
    </source>
</reference>
<protein>
    <submittedName>
        <fullName evidence="2">Uncharacterized protein</fullName>
    </submittedName>
</protein>
<feature type="region of interest" description="Disordered" evidence="1">
    <location>
        <begin position="95"/>
        <end position="123"/>
    </location>
</feature>
<gene>
    <name evidence="2" type="ORF">G6O67_003457</name>
</gene>
<feature type="region of interest" description="Disordered" evidence="1">
    <location>
        <begin position="1"/>
        <end position="77"/>
    </location>
</feature>
<evidence type="ECO:0000313" key="2">
    <source>
        <dbReference type="EMBL" id="KAF4511684.1"/>
    </source>
</evidence>
<feature type="compositionally biased region" description="Polar residues" evidence="1">
    <location>
        <begin position="40"/>
        <end position="50"/>
    </location>
</feature>
<organism evidence="2 3">
    <name type="scientific">Ophiocordyceps sinensis</name>
    <dbReference type="NCBI Taxonomy" id="72228"/>
    <lineage>
        <taxon>Eukaryota</taxon>
        <taxon>Fungi</taxon>
        <taxon>Dikarya</taxon>
        <taxon>Ascomycota</taxon>
        <taxon>Pezizomycotina</taxon>
        <taxon>Sordariomycetes</taxon>
        <taxon>Hypocreomycetidae</taxon>
        <taxon>Hypocreales</taxon>
        <taxon>Ophiocordycipitaceae</taxon>
        <taxon>Ophiocordyceps</taxon>
    </lineage>
</organism>
<evidence type="ECO:0000256" key="1">
    <source>
        <dbReference type="SAM" id="MobiDB-lite"/>
    </source>
</evidence>
<dbReference type="EMBL" id="JAAVMX010000003">
    <property type="protein sequence ID" value="KAF4511684.1"/>
    <property type="molecule type" value="Genomic_DNA"/>
</dbReference>
<sequence length="235" mass="26268">MSTGSDVFLNPPSNPTSRGATPDRKLRAMQARRVPVARTANPSQLRSASSPALGDSSPRDTATCSRRSSPGPAERHRLRAATLPLPDVVDMVRRAQRRREKAERERRQQNARKKQRRKEKARCARDRLRGLIGDAEAVDKAIEAEVEEARKAGFSAVFKALLVSYLDRERGLLRTVRERVLIARSDAVARAEVLVGLERLRDELWGDARMGVSTVLLDLHLRRTQLIRGIAEAVV</sequence>
<dbReference type="AlphaFoldDB" id="A0A8H4V8C9"/>
<proteinExistence type="predicted"/>
<name>A0A8H4V8C9_9HYPO</name>